<accession>F4XK04</accession>
<sequence>MIGNVSIQLSAISYQLSAISYQLSAISYQLSAISYQLSAISYQLMRTLLEVLQMVLLNKRCRGATRGEFNYGSNAPLRSWGGSAAKGGSPHDRAAVVSPTRAWDQDNR</sequence>
<protein>
    <submittedName>
        <fullName evidence="2">Uncharacterized protein</fullName>
    </submittedName>
</protein>
<keyword evidence="3" id="KW-1185">Reference proteome</keyword>
<proteinExistence type="predicted"/>
<reference evidence="3" key="1">
    <citation type="journal article" date="2011" name="Proc. Natl. Acad. Sci. U.S.A.">
        <title>Genomic insights into the physiology and ecology of the marine filamentous cyanobacterium Lyngbya majuscula.</title>
        <authorList>
            <person name="Jones A.C."/>
            <person name="Monroe E.A."/>
            <person name="Podell S."/>
            <person name="Hess W.R."/>
            <person name="Klages S."/>
            <person name="Esquenazi E."/>
            <person name="Niessen S."/>
            <person name="Hoover H."/>
            <person name="Rothmann M."/>
            <person name="Lasken R.S."/>
            <person name="Yates J.R.III."/>
            <person name="Reinhardt R."/>
            <person name="Kube M."/>
            <person name="Burkart M.D."/>
            <person name="Allen E.E."/>
            <person name="Dorrestein P.C."/>
            <person name="Gerwick W.H."/>
            <person name="Gerwick L."/>
        </authorList>
    </citation>
    <scope>NUCLEOTIDE SEQUENCE [LARGE SCALE GENOMIC DNA]</scope>
    <source>
        <strain evidence="3">3L</strain>
    </source>
</reference>
<evidence type="ECO:0000256" key="1">
    <source>
        <dbReference type="SAM" id="MobiDB-lite"/>
    </source>
</evidence>
<gene>
    <name evidence="2" type="ORF">LYNGBM3L_09120</name>
</gene>
<evidence type="ECO:0000313" key="2">
    <source>
        <dbReference type="EMBL" id="EGJ34963.1"/>
    </source>
</evidence>
<organism evidence="2 3">
    <name type="scientific">Moorena producens 3L</name>
    <dbReference type="NCBI Taxonomy" id="489825"/>
    <lineage>
        <taxon>Bacteria</taxon>
        <taxon>Bacillati</taxon>
        <taxon>Cyanobacteriota</taxon>
        <taxon>Cyanophyceae</taxon>
        <taxon>Coleofasciculales</taxon>
        <taxon>Coleofasciculaceae</taxon>
        <taxon>Moorena</taxon>
    </lineage>
</organism>
<evidence type="ECO:0000313" key="3">
    <source>
        <dbReference type="Proteomes" id="UP000003959"/>
    </source>
</evidence>
<dbReference type="Proteomes" id="UP000003959">
    <property type="component" value="Unassembled WGS sequence"/>
</dbReference>
<name>F4XK04_9CYAN</name>
<dbReference type="AlphaFoldDB" id="F4XK04"/>
<dbReference type="HOGENOM" id="CLU_2193959_0_0_3"/>
<feature type="region of interest" description="Disordered" evidence="1">
    <location>
        <begin position="72"/>
        <end position="108"/>
    </location>
</feature>
<dbReference type="EMBL" id="GL890825">
    <property type="protein sequence ID" value="EGJ34963.1"/>
    <property type="molecule type" value="Genomic_DNA"/>
</dbReference>